<protein>
    <submittedName>
        <fullName evidence="2">Extracellular solute-binding protein</fullName>
    </submittedName>
    <submittedName>
        <fullName evidence="3">Molybdenum ABC transporter substrate-binding protein</fullName>
    </submittedName>
</protein>
<keyword evidence="1" id="KW-0732">Signal</keyword>
<evidence type="ECO:0000256" key="1">
    <source>
        <dbReference type="SAM" id="SignalP"/>
    </source>
</evidence>
<reference evidence="3 5" key="1">
    <citation type="submission" date="2017-10" db="EMBL/GenBank/DDBJ databases">
        <title>Genomics of the genus Arcobacter.</title>
        <authorList>
            <person name="Perez-Cataluna A."/>
            <person name="Figueras M.J."/>
        </authorList>
    </citation>
    <scope>NUCLEOTIDE SEQUENCE [LARGE SCALE GENOMIC DNA]</scope>
    <source>
        <strain evidence="3 5">CECT 7835</strain>
    </source>
</reference>
<name>A0AAX2AAH9_9BACT</name>
<dbReference type="AlphaFoldDB" id="A0AAX2AAH9"/>
<feature type="chain" id="PRO_5044718505" evidence="1">
    <location>
        <begin position="20"/>
        <end position="252"/>
    </location>
</feature>
<dbReference type="GO" id="GO:0030973">
    <property type="term" value="F:molybdate ion binding"/>
    <property type="evidence" value="ECO:0007669"/>
    <property type="project" value="TreeGrafter"/>
</dbReference>
<dbReference type="GO" id="GO:0015689">
    <property type="term" value="P:molybdate ion transport"/>
    <property type="evidence" value="ECO:0007669"/>
    <property type="project" value="TreeGrafter"/>
</dbReference>
<dbReference type="InterPro" id="IPR050682">
    <property type="entry name" value="ModA/WtpA"/>
</dbReference>
<dbReference type="Pfam" id="PF13531">
    <property type="entry name" value="SBP_bac_11"/>
    <property type="match status" value="1"/>
</dbReference>
<keyword evidence="5" id="KW-1185">Reference proteome</keyword>
<dbReference type="Proteomes" id="UP000289193">
    <property type="component" value="Unassembled WGS sequence"/>
</dbReference>
<evidence type="ECO:0000313" key="3">
    <source>
        <dbReference type="EMBL" id="RXK10088.1"/>
    </source>
</evidence>
<sequence length="252" mass="28776">MLFKIIFTLILLFSTSLQANSSKPTLIFYCGITMVKPIKEMAKIIEQRYNCTIKISQGGSKDLYDALKYSKVGDLYLPGSNSYRKNNLKDGYLLEAVEIGYNQAAIFIRKDLKKEITSLDSFIDTSLASILCTPKSGSIGRETKNILTKYKGEEFFYDAFDNAVEIGTDSRNLNKALIEKRADITINWRSTGYWPENNKYIKIVEIDEKFAQKKKLEISLLKFSKNKEIAKAFMNFASSQEGKDIMKKYGFL</sequence>
<dbReference type="EMBL" id="CP031217">
    <property type="protein sequence ID" value="AXH13306.1"/>
    <property type="molecule type" value="Genomic_DNA"/>
</dbReference>
<organism evidence="3 5">
    <name type="scientific">Halarcobacter bivalviorum</name>
    <dbReference type="NCBI Taxonomy" id="663364"/>
    <lineage>
        <taxon>Bacteria</taxon>
        <taxon>Pseudomonadati</taxon>
        <taxon>Campylobacterota</taxon>
        <taxon>Epsilonproteobacteria</taxon>
        <taxon>Campylobacterales</taxon>
        <taxon>Arcobacteraceae</taxon>
        <taxon>Halarcobacter</taxon>
    </lineage>
</organism>
<evidence type="ECO:0000313" key="2">
    <source>
        <dbReference type="EMBL" id="AXH13306.1"/>
    </source>
</evidence>
<dbReference type="EMBL" id="PDKM01000003">
    <property type="protein sequence ID" value="RXK10088.1"/>
    <property type="molecule type" value="Genomic_DNA"/>
</dbReference>
<reference evidence="2 4" key="2">
    <citation type="submission" date="2018-07" db="EMBL/GenBank/DDBJ databases">
        <title>Complete genome of the Arcobacter bivalviorum type strain LMG 26154.</title>
        <authorList>
            <person name="Miller W.G."/>
            <person name="Yee E."/>
            <person name="Bono J.L."/>
        </authorList>
    </citation>
    <scope>NUCLEOTIDE SEQUENCE [LARGE SCALE GENOMIC DNA]</scope>
    <source>
        <strain evidence="2 4">LMG 26154</strain>
    </source>
</reference>
<feature type="signal peptide" evidence="1">
    <location>
        <begin position="1"/>
        <end position="19"/>
    </location>
</feature>
<gene>
    <name evidence="2" type="ORF">ABIV_2332</name>
    <name evidence="3" type="ORF">CRV05_06840</name>
</gene>
<dbReference type="KEGG" id="hbv:ABIV_2332"/>
<dbReference type="Gene3D" id="3.40.190.10">
    <property type="entry name" value="Periplasmic binding protein-like II"/>
    <property type="match status" value="2"/>
</dbReference>
<evidence type="ECO:0000313" key="4">
    <source>
        <dbReference type="Proteomes" id="UP000253850"/>
    </source>
</evidence>
<evidence type="ECO:0000313" key="5">
    <source>
        <dbReference type="Proteomes" id="UP000289193"/>
    </source>
</evidence>
<accession>A0AAX2AAH9</accession>
<dbReference type="PANTHER" id="PTHR30632">
    <property type="entry name" value="MOLYBDATE-BINDING PERIPLASMIC PROTEIN"/>
    <property type="match status" value="1"/>
</dbReference>
<proteinExistence type="predicted"/>
<dbReference type="Proteomes" id="UP000253850">
    <property type="component" value="Chromosome"/>
</dbReference>
<dbReference type="SUPFAM" id="SSF53850">
    <property type="entry name" value="Periplasmic binding protein-like II"/>
    <property type="match status" value="1"/>
</dbReference>
<dbReference type="PANTHER" id="PTHR30632:SF0">
    <property type="entry name" value="SULFATE-BINDING PROTEIN"/>
    <property type="match status" value="1"/>
</dbReference>
<dbReference type="RefSeq" id="WP_114840094.1">
    <property type="nucleotide sequence ID" value="NZ_CP031217.1"/>
</dbReference>